<dbReference type="KEGG" id="saes:HBH39_10075"/>
<dbReference type="PANTHER" id="PTHR13308">
    <property type="entry name" value="NEDD4-BINDING PROTEIN 2-LIKE 1"/>
    <property type="match status" value="1"/>
</dbReference>
<keyword evidence="1" id="KW-0067">ATP-binding</keyword>
<name>A0A6G9QLS8_9GAMM</name>
<keyword evidence="1" id="KW-0547">Nucleotide-binding</keyword>
<dbReference type="RefSeq" id="WP_167677901.1">
    <property type="nucleotide sequence ID" value="NZ_CP050313.1"/>
</dbReference>
<dbReference type="Gene3D" id="3.40.50.300">
    <property type="entry name" value="P-loop containing nucleotide triphosphate hydrolases"/>
    <property type="match status" value="1"/>
</dbReference>
<dbReference type="Proteomes" id="UP000502608">
    <property type="component" value="Chromosome"/>
</dbReference>
<dbReference type="Pfam" id="PF13671">
    <property type="entry name" value="AAA_33"/>
    <property type="match status" value="1"/>
</dbReference>
<dbReference type="SUPFAM" id="SSF52540">
    <property type="entry name" value="P-loop containing nucleoside triphosphate hydrolases"/>
    <property type="match status" value="1"/>
</dbReference>
<accession>A0A6G9QLS8</accession>
<dbReference type="PANTHER" id="PTHR13308:SF40">
    <property type="entry name" value="NEDD4-BINDING PROTEIN 2-LIKE 1"/>
    <property type="match status" value="1"/>
</dbReference>
<evidence type="ECO:0000313" key="1">
    <source>
        <dbReference type="EMBL" id="QIR14791.1"/>
    </source>
</evidence>
<proteinExistence type="predicted"/>
<reference evidence="1 2" key="1">
    <citation type="submission" date="2020-03" db="EMBL/GenBank/DDBJ databases">
        <title>Complete genome sequence of Shewanella sp.</title>
        <authorList>
            <person name="Kim Y.-S."/>
            <person name="Kim S.-J."/>
            <person name="Jung H.-K."/>
            <person name="Kim K.-H."/>
        </authorList>
    </citation>
    <scope>NUCLEOTIDE SEQUENCE [LARGE SCALE GENOMIC DNA]</scope>
    <source>
        <strain evidence="1 2">PN3F2</strain>
    </source>
</reference>
<sequence length="157" mass="17845">MSDVKQPQNSSKLVIIMRGLPGSGKSHWVEQFILSQPLAVAARIRKTGYFSTDKLFFVDDKYRFDVNKLPQNHQINLSLFIEALARAEPVVFCDNTNVCHWEYLAYKTAAIALGYQVKIVLVGDPKSAAHQVLCSQRNTHHVSLKQIQRMAKLFEID</sequence>
<protein>
    <submittedName>
        <fullName evidence="1">ATP-binding protein</fullName>
    </submittedName>
</protein>
<evidence type="ECO:0000313" key="2">
    <source>
        <dbReference type="Proteomes" id="UP000502608"/>
    </source>
</evidence>
<dbReference type="InterPro" id="IPR027417">
    <property type="entry name" value="P-loop_NTPase"/>
</dbReference>
<keyword evidence="2" id="KW-1185">Reference proteome</keyword>
<organism evidence="1 2">
    <name type="scientific">Shewanella aestuarii</name>
    <dbReference type="NCBI Taxonomy" id="1028752"/>
    <lineage>
        <taxon>Bacteria</taxon>
        <taxon>Pseudomonadati</taxon>
        <taxon>Pseudomonadota</taxon>
        <taxon>Gammaproteobacteria</taxon>
        <taxon>Alteromonadales</taxon>
        <taxon>Shewanellaceae</taxon>
        <taxon>Shewanella</taxon>
    </lineage>
</organism>
<dbReference type="EMBL" id="CP050313">
    <property type="protein sequence ID" value="QIR14791.1"/>
    <property type="molecule type" value="Genomic_DNA"/>
</dbReference>
<dbReference type="GO" id="GO:0005524">
    <property type="term" value="F:ATP binding"/>
    <property type="evidence" value="ECO:0007669"/>
    <property type="project" value="UniProtKB-KW"/>
</dbReference>
<dbReference type="AlphaFoldDB" id="A0A6G9QLS8"/>
<gene>
    <name evidence="1" type="ORF">HBH39_10075</name>
</gene>
<dbReference type="InterPro" id="IPR026302">
    <property type="entry name" value="NEDD4-bd_p2"/>
</dbReference>